<dbReference type="CDD" id="cd05403">
    <property type="entry name" value="NT_KNTase_like"/>
    <property type="match status" value="1"/>
</dbReference>
<evidence type="ECO:0000259" key="2">
    <source>
        <dbReference type="Pfam" id="PF01909"/>
    </source>
</evidence>
<dbReference type="Gene3D" id="3.30.460.10">
    <property type="entry name" value="Beta Polymerase, domain 2"/>
    <property type="match status" value="1"/>
</dbReference>
<sequence length="236" mass="26399">MDNKSSQQAIPTGGEETSGATIQVPVPANDPNLYRHKATDELLQFLIDRPFEEYTIRTLASIVDITHRTVGKAVDVLASNDLVHIRHEGNKKLVSINRERVTIPDNPLLRIPQAEFHAPVRTAVETLNTELEDVLGVLVYGSVARGEADRQSDIDLWVLVREHRGRNQRRAAQIGKELASQQFNGERYDFHIVVESPASVPAHTEDIAETVVSGITLSETEEFEKFQSIMEDLVDE</sequence>
<organism evidence="3 4">
    <name type="scientific">Haladaptatus pallidirubidus</name>
    <dbReference type="NCBI Taxonomy" id="1008152"/>
    <lineage>
        <taxon>Archaea</taxon>
        <taxon>Methanobacteriati</taxon>
        <taxon>Methanobacteriota</taxon>
        <taxon>Stenosarchaea group</taxon>
        <taxon>Halobacteria</taxon>
        <taxon>Halobacteriales</taxon>
        <taxon>Haladaptataceae</taxon>
        <taxon>Haladaptatus</taxon>
    </lineage>
</organism>
<evidence type="ECO:0000313" key="4">
    <source>
        <dbReference type="Proteomes" id="UP001501729"/>
    </source>
</evidence>
<dbReference type="AlphaFoldDB" id="A0AAV3UIA1"/>
<dbReference type="RefSeq" id="WP_227778304.1">
    <property type="nucleotide sequence ID" value="NZ_BAABKX010000009.1"/>
</dbReference>
<dbReference type="SUPFAM" id="SSF81301">
    <property type="entry name" value="Nucleotidyltransferase"/>
    <property type="match status" value="1"/>
</dbReference>
<dbReference type="Proteomes" id="UP001501729">
    <property type="component" value="Unassembled WGS sequence"/>
</dbReference>
<dbReference type="InterPro" id="IPR043519">
    <property type="entry name" value="NT_sf"/>
</dbReference>
<comment type="caution">
    <text evidence="3">The sequence shown here is derived from an EMBL/GenBank/DDBJ whole genome shotgun (WGS) entry which is preliminary data.</text>
</comment>
<dbReference type="Pfam" id="PF01909">
    <property type="entry name" value="NTP_transf_2"/>
    <property type="match status" value="1"/>
</dbReference>
<proteinExistence type="predicted"/>
<evidence type="ECO:0000256" key="1">
    <source>
        <dbReference type="SAM" id="MobiDB-lite"/>
    </source>
</evidence>
<gene>
    <name evidence="3" type="ORF">GCM10025751_26730</name>
</gene>
<keyword evidence="4" id="KW-1185">Reference proteome</keyword>
<evidence type="ECO:0000313" key="3">
    <source>
        <dbReference type="EMBL" id="GAA5051552.1"/>
    </source>
</evidence>
<dbReference type="InterPro" id="IPR036390">
    <property type="entry name" value="WH_DNA-bd_sf"/>
</dbReference>
<reference evidence="3 4" key="1">
    <citation type="journal article" date="2019" name="Int. J. Syst. Evol. Microbiol.">
        <title>The Global Catalogue of Microorganisms (GCM) 10K type strain sequencing project: providing services to taxonomists for standard genome sequencing and annotation.</title>
        <authorList>
            <consortium name="The Broad Institute Genomics Platform"/>
            <consortium name="The Broad Institute Genome Sequencing Center for Infectious Disease"/>
            <person name="Wu L."/>
            <person name="Ma J."/>
        </authorList>
    </citation>
    <scope>NUCLEOTIDE SEQUENCE [LARGE SCALE GENOMIC DNA]</scope>
    <source>
        <strain evidence="3 4">JCM 17504</strain>
    </source>
</reference>
<accession>A0AAV3UIA1</accession>
<dbReference type="EMBL" id="BAABKX010000009">
    <property type="protein sequence ID" value="GAA5051552.1"/>
    <property type="molecule type" value="Genomic_DNA"/>
</dbReference>
<protein>
    <recommendedName>
        <fullName evidence="2">Polymerase nucleotidyl transferase domain-containing protein</fullName>
    </recommendedName>
</protein>
<name>A0AAV3UIA1_9EURY</name>
<feature type="domain" description="Polymerase nucleotidyl transferase" evidence="2">
    <location>
        <begin position="125"/>
        <end position="197"/>
    </location>
</feature>
<dbReference type="GeneID" id="68616599"/>
<dbReference type="GO" id="GO:0016779">
    <property type="term" value="F:nucleotidyltransferase activity"/>
    <property type="evidence" value="ECO:0007669"/>
    <property type="project" value="InterPro"/>
</dbReference>
<dbReference type="SUPFAM" id="SSF46785">
    <property type="entry name" value="Winged helix' DNA-binding domain"/>
    <property type="match status" value="1"/>
</dbReference>
<feature type="compositionally biased region" description="Polar residues" evidence="1">
    <location>
        <begin position="1"/>
        <end position="10"/>
    </location>
</feature>
<feature type="region of interest" description="Disordered" evidence="1">
    <location>
        <begin position="1"/>
        <end position="23"/>
    </location>
</feature>
<dbReference type="InterPro" id="IPR002934">
    <property type="entry name" value="Polymerase_NTP_transf_dom"/>
</dbReference>